<dbReference type="Proteomes" id="UP001515500">
    <property type="component" value="Chromosome 5"/>
</dbReference>
<sequence>MRSRVQSGWEMASRSQWPLLALALIALVFPFSALSSVDLVDHGCYWTESCQSKWFGGCGAGHVIADQSGDCKGLCREPTYAPCLPFHTYFHCCKPERPRATDRCSSCDNKIDFGDEYICCTDCSEPYLIDNKSKLGYCKTGAELAMQLKPQEIFKWIAGPWMKCSSPCDGGIRYRDVGCFGSMEDMSIKHYAVDDSRCSVEDMPARQESCNLMSCGDFSNNDLDDNEHSGMTKWLVAFFVLVGLVAVGGLGFAGYTYYQRKTSTPSGFVYIMLEGYS</sequence>
<keyword evidence="2" id="KW-0732">Signal</keyword>
<evidence type="ECO:0000313" key="4">
    <source>
        <dbReference type="RefSeq" id="XP_039123927.1"/>
    </source>
</evidence>
<reference evidence="4" key="1">
    <citation type="submission" date="2025-08" db="UniProtKB">
        <authorList>
            <consortium name="RefSeq"/>
        </authorList>
    </citation>
    <scope>IDENTIFICATION</scope>
</reference>
<evidence type="ECO:0000256" key="2">
    <source>
        <dbReference type="SAM" id="SignalP"/>
    </source>
</evidence>
<dbReference type="InterPro" id="IPR036383">
    <property type="entry name" value="TSP1_rpt_sf"/>
</dbReference>
<evidence type="ECO:0000313" key="3">
    <source>
        <dbReference type="Proteomes" id="UP001515500"/>
    </source>
</evidence>
<dbReference type="AlphaFoldDB" id="A0AB40BAD3"/>
<dbReference type="InterPro" id="IPR000884">
    <property type="entry name" value="TSP1_rpt"/>
</dbReference>
<feature type="signal peptide" evidence="2">
    <location>
        <begin position="1"/>
        <end position="35"/>
    </location>
</feature>
<proteinExistence type="predicted"/>
<dbReference type="Gene3D" id="2.20.100.10">
    <property type="entry name" value="Thrombospondin type-1 (TSP1) repeat"/>
    <property type="match status" value="1"/>
</dbReference>
<dbReference type="SUPFAM" id="SSF82895">
    <property type="entry name" value="TSP-1 type 1 repeat"/>
    <property type="match status" value="1"/>
</dbReference>
<keyword evidence="3" id="KW-1185">Reference proteome</keyword>
<feature type="chain" id="PRO_5044317651" evidence="2">
    <location>
        <begin position="36"/>
        <end position="277"/>
    </location>
</feature>
<dbReference type="PROSITE" id="PS50092">
    <property type="entry name" value="TSP1"/>
    <property type="match status" value="1"/>
</dbReference>
<keyword evidence="1" id="KW-1133">Transmembrane helix</keyword>
<dbReference type="Pfam" id="PF19030">
    <property type="entry name" value="TSP1_ADAMTS"/>
    <property type="match status" value="1"/>
</dbReference>
<accession>A0AB40BAD3</accession>
<gene>
    <name evidence="4" type="primary">LOC120260507</name>
</gene>
<feature type="transmembrane region" description="Helical" evidence="1">
    <location>
        <begin position="234"/>
        <end position="258"/>
    </location>
</feature>
<name>A0AB40BAD3_DIOCR</name>
<dbReference type="GeneID" id="120260507"/>
<evidence type="ECO:0000256" key="1">
    <source>
        <dbReference type="SAM" id="Phobius"/>
    </source>
</evidence>
<dbReference type="RefSeq" id="XP_039123927.1">
    <property type="nucleotide sequence ID" value="XM_039267993.1"/>
</dbReference>
<keyword evidence="1" id="KW-0812">Transmembrane</keyword>
<keyword evidence="1" id="KW-0472">Membrane</keyword>
<protein>
    <submittedName>
        <fullName evidence="4">Thrombospondin type-1 domain-containing protein 4-like</fullName>
    </submittedName>
</protein>
<organism evidence="3 4">
    <name type="scientific">Dioscorea cayennensis subsp. rotundata</name>
    <name type="common">White Guinea yam</name>
    <name type="synonym">Dioscorea rotundata</name>
    <dbReference type="NCBI Taxonomy" id="55577"/>
    <lineage>
        <taxon>Eukaryota</taxon>
        <taxon>Viridiplantae</taxon>
        <taxon>Streptophyta</taxon>
        <taxon>Embryophyta</taxon>
        <taxon>Tracheophyta</taxon>
        <taxon>Spermatophyta</taxon>
        <taxon>Magnoliopsida</taxon>
        <taxon>Liliopsida</taxon>
        <taxon>Dioscoreales</taxon>
        <taxon>Dioscoreaceae</taxon>
        <taxon>Dioscorea</taxon>
    </lineage>
</organism>